<gene>
    <name evidence="1" type="ORF">H4R21_002718</name>
</gene>
<proteinExistence type="predicted"/>
<protein>
    <submittedName>
        <fullName evidence="1">Uncharacterized protein</fullName>
    </submittedName>
</protein>
<organism evidence="1 2">
    <name type="scientific">Coemansia helicoidea</name>
    <dbReference type="NCBI Taxonomy" id="1286919"/>
    <lineage>
        <taxon>Eukaryota</taxon>
        <taxon>Fungi</taxon>
        <taxon>Fungi incertae sedis</taxon>
        <taxon>Zoopagomycota</taxon>
        <taxon>Kickxellomycotina</taxon>
        <taxon>Kickxellomycetes</taxon>
        <taxon>Kickxellales</taxon>
        <taxon>Kickxellaceae</taxon>
        <taxon>Coemansia</taxon>
    </lineage>
</organism>
<dbReference type="Proteomes" id="UP001140087">
    <property type="component" value="Unassembled WGS sequence"/>
</dbReference>
<name>A0ACC1L586_9FUNG</name>
<comment type="caution">
    <text evidence="1">The sequence shown here is derived from an EMBL/GenBank/DDBJ whole genome shotgun (WGS) entry which is preliminary data.</text>
</comment>
<accession>A0ACC1L586</accession>
<evidence type="ECO:0000313" key="2">
    <source>
        <dbReference type="Proteomes" id="UP001140087"/>
    </source>
</evidence>
<sequence length="411" mass="43201">MRDSAIAADIAASLRRLPAGHQLAVQVVHTADIETDPLTPRRRRPHFYTSRTLARRVLVLVSEGACLVAGLEAREFTTLSAEVRGDRTLHASAAVDACIEKVDTSGALSTRMPLAQMLVAGYLCSLQKYSKALDIPSVGVHLFARAQHEYLFARSRENPSKHALDDLALVKWWRRTLGLGLAYAASTVSSSLHGATDGQTAHCPASRIAAHCAVPGADRSEAPAFLGTPDSTGGPGTPAVDWTWGLPYAAEARAHDCVLQFPDDPATRLLAEPHSSGWSVAMLLEMLAVSEECGSGHRTAYFSATLPMASLAPAQADGAASSSEAVDQGALSAEDYDNVLVALFDRDMDFSCADGAMRSSRRLADALAAVPVAPAVAVSTSGPAASRSSGAAAAPPINDLTAAIRKKRKVN</sequence>
<evidence type="ECO:0000313" key="1">
    <source>
        <dbReference type="EMBL" id="KAJ2801649.1"/>
    </source>
</evidence>
<dbReference type="EMBL" id="JANBUN010000738">
    <property type="protein sequence ID" value="KAJ2801649.1"/>
    <property type="molecule type" value="Genomic_DNA"/>
</dbReference>
<keyword evidence="2" id="KW-1185">Reference proteome</keyword>
<reference evidence="1" key="1">
    <citation type="submission" date="2022-07" db="EMBL/GenBank/DDBJ databases">
        <title>Phylogenomic reconstructions and comparative analyses of Kickxellomycotina fungi.</title>
        <authorList>
            <person name="Reynolds N.K."/>
            <person name="Stajich J.E."/>
            <person name="Barry K."/>
            <person name="Grigoriev I.V."/>
            <person name="Crous P."/>
            <person name="Smith M.E."/>
        </authorList>
    </citation>
    <scope>NUCLEOTIDE SEQUENCE</scope>
    <source>
        <strain evidence="1">BCRC 34780</strain>
    </source>
</reference>